<dbReference type="RefSeq" id="XP_024499038.1">
    <property type="nucleotide sequence ID" value="XM_024650474.1"/>
</dbReference>
<evidence type="ECO:0000256" key="1">
    <source>
        <dbReference type="SAM" id="Coils"/>
    </source>
</evidence>
<dbReference type="EMBL" id="LN609396">
    <property type="protein sequence ID" value="CEF59827.1"/>
    <property type="molecule type" value="Genomic_DNA"/>
</dbReference>
<keyword evidence="1" id="KW-0175">Coiled coil</keyword>
<organism evidence="3">
    <name type="scientific">Strongyloides ratti</name>
    <name type="common">Parasitic roundworm</name>
    <dbReference type="NCBI Taxonomy" id="34506"/>
    <lineage>
        <taxon>Eukaryota</taxon>
        <taxon>Metazoa</taxon>
        <taxon>Ecdysozoa</taxon>
        <taxon>Nematoda</taxon>
        <taxon>Chromadorea</taxon>
        <taxon>Rhabditida</taxon>
        <taxon>Tylenchina</taxon>
        <taxon>Panagrolaimomorpha</taxon>
        <taxon>Strongyloidoidea</taxon>
        <taxon>Strongyloididae</taxon>
        <taxon>Strongyloides</taxon>
    </lineage>
</organism>
<reference evidence="3" key="1">
    <citation type="submission" date="2014-09" db="EMBL/GenBank/DDBJ databases">
        <authorList>
            <person name="Aslett A.Martin."/>
        </authorList>
    </citation>
    <scope>NUCLEOTIDE SEQUENCE</scope>
    <source>
        <strain evidence="3">ED321 Heterogonic</strain>
    </source>
</reference>
<feature type="region of interest" description="Disordered" evidence="2">
    <location>
        <begin position="292"/>
        <end position="317"/>
    </location>
</feature>
<dbReference type="Proteomes" id="UP000035682">
    <property type="component" value="Unplaced"/>
</dbReference>
<dbReference type="OrthoDB" id="6022242at2759"/>
<reference evidence="4" key="2">
    <citation type="submission" date="2014-09" db="EMBL/GenBank/DDBJ databases">
        <authorList>
            <person name="Martin A.A."/>
        </authorList>
    </citation>
    <scope>NUCLEOTIDE SEQUENCE</scope>
    <source>
        <strain evidence="4">ED321</strain>
    </source>
</reference>
<evidence type="ECO:0000313" key="6">
    <source>
        <dbReference type="WormBase" id="SRAE_X000157100"/>
    </source>
</evidence>
<reference evidence="5" key="3">
    <citation type="submission" date="2020-12" db="UniProtKB">
        <authorList>
            <consortium name="WormBaseParasite"/>
        </authorList>
    </citation>
    <scope>IDENTIFICATION</scope>
</reference>
<keyword evidence="4" id="KW-1185">Reference proteome</keyword>
<accession>A0A090KX66</accession>
<dbReference type="WBParaSite" id="SRAE_X000157100.1">
    <property type="protein sequence ID" value="SRAE_X000157100.1"/>
    <property type="gene ID" value="WBGene00267144"/>
</dbReference>
<feature type="compositionally biased region" description="Acidic residues" evidence="2">
    <location>
        <begin position="292"/>
        <end position="304"/>
    </location>
</feature>
<dbReference type="WormBase" id="SRAE_X000157100">
    <property type="protein sequence ID" value="SRP00759"/>
    <property type="gene ID" value="WBGene00267144"/>
</dbReference>
<evidence type="ECO:0000313" key="5">
    <source>
        <dbReference type="WBParaSite" id="SRAE_X000157100.1"/>
    </source>
</evidence>
<feature type="coiled-coil region" evidence="1">
    <location>
        <begin position="126"/>
        <end position="155"/>
    </location>
</feature>
<dbReference type="CTD" id="36384638"/>
<evidence type="ECO:0000256" key="2">
    <source>
        <dbReference type="SAM" id="MobiDB-lite"/>
    </source>
</evidence>
<evidence type="ECO:0000313" key="3">
    <source>
        <dbReference type="EMBL" id="CEF59827.1"/>
    </source>
</evidence>
<proteinExistence type="predicted"/>
<sequence>MANINNNEGESLQIALEISFKNPSLFPFRLIGDKANGVFVTCLTDEGSYLKNGDIFLYCENIKLSGLSCNQVYSVIKYFSLKNDGIINIIIWRNNSKNFESRMKKHWTVNEGLNLLNTQFTTKQSYHHYNDKNENKEDENKEEELLMVMKNINNENNNNNYDDKVLFDNNFLFYQQFNYDNKINNIFDNNTKSIDIMFEKKQQLKVHSYLVVFDEAKCKTTTILQSKKKYFSDLFNKAYSQYTGHWICPTCKYHVRSRRLHTIKHDWISSAKRLLPHSASNFFELQRFNDKEDNEEVDDDGNEDDNIRSYEEYSSLL</sequence>
<dbReference type="AlphaFoldDB" id="A0A090KX66"/>
<dbReference type="GeneID" id="36384638"/>
<protein>
    <submittedName>
        <fullName evidence="5">PDZ domain-containing protein</fullName>
    </submittedName>
</protein>
<evidence type="ECO:0000313" key="4">
    <source>
        <dbReference type="Proteomes" id="UP000035682"/>
    </source>
</evidence>
<dbReference type="OMA" id="HDWISSA"/>
<name>A0A090KX66_STRRB</name>
<gene>
    <name evidence="3 5 6" type="ORF">SRAE_X000157100</name>
</gene>